<evidence type="ECO:0000256" key="1">
    <source>
        <dbReference type="SAM" id="Phobius"/>
    </source>
</evidence>
<evidence type="ECO:0000313" key="2">
    <source>
        <dbReference type="EMBL" id="TYL87169.1"/>
    </source>
</evidence>
<protein>
    <submittedName>
        <fullName evidence="2">Uncharacterized protein</fullName>
    </submittedName>
</protein>
<organism evidence="2 3">
    <name type="scientific">Bradyrhizobium cytisi</name>
    <dbReference type="NCBI Taxonomy" id="515489"/>
    <lineage>
        <taxon>Bacteria</taxon>
        <taxon>Pseudomonadati</taxon>
        <taxon>Pseudomonadota</taxon>
        <taxon>Alphaproteobacteria</taxon>
        <taxon>Hyphomicrobiales</taxon>
        <taxon>Nitrobacteraceae</taxon>
        <taxon>Bradyrhizobium</taxon>
    </lineage>
</organism>
<dbReference type="Proteomes" id="UP000324853">
    <property type="component" value="Unassembled WGS sequence"/>
</dbReference>
<sequence length="197" mass="21712">MQLMLDLLSYLRLRLLIATNAAQFLAETGYWLASLPDSFGWVFSAYAPAIEQLEAIMLFRVLLCTFAAWISAFGAASAEPMTIDFSWQSTGGCITLFPNPEIRFKNVPPDAKLLLLTLSQGAREMGGQEIAMPANGVLPSGSIRTFGPCRPDVYQWTAVVKSSKGEVLAEARRARVYPTDELASEKIIRSDIRSDSR</sequence>
<dbReference type="RefSeq" id="WP_148749671.1">
    <property type="nucleotide sequence ID" value="NZ_VSSR01000009.1"/>
</dbReference>
<reference evidence="2 3" key="1">
    <citation type="submission" date="2019-08" db="EMBL/GenBank/DDBJ databases">
        <title>Bradyrhizobium hipponensis sp. nov., a rhizobium isolated from a Lupinus angustifolius root nodule in Tunisia.</title>
        <authorList>
            <person name="Off K."/>
            <person name="Rejili M."/>
            <person name="Mars M."/>
            <person name="Brachmann A."/>
            <person name="Marin M."/>
        </authorList>
    </citation>
    <scope>NUCLEOTIDE SEQUENCE [LARGE SCALE GENOMIC DNA]</scope>
    <source>
        <strain evidence="2 3">CTAW11</strain>
    </source>
</reference>
<keyword evidence="1" id="KW-1133">Transmembrane helix</keyword>
<name>A0A5S4WYS6_9BRAD</name>
<feature type="transmembrane region" description="Helical" evidence="1">
    <location>
        <begin position="53"/>
        <end position="76"/>
    </location>
</feature>
<evidence type="ECO:0000313" key="3">
    <source>
        <dbReference type="Proteomes" id="UP000324853"/>
    </source>
</evidence>
<feature type="transmembrane region" description="Helical" evidence="1">
    <location>
        <begin position="12"/>
        <end position="33"/>
    </location>
</feature>
<accession>A0A5S4WYS6</accession>
<keyword evidence="1" id="KW-0812">Transmembrane</keyword>
<keyword evidence="3" id="KW-1185">Reference proteome</keyword>
<dbReference type="EMBL" id="VSSR01000009">
    <property type="protein sequence ID" value="TYL87169.1"/>
    <property type="molecule type" value="Genomic_DNA"/>
</dbReference>
<proteinExistence type="predicted"/>
<dbReference type="AlphaFoldDB" id="A0A5S4WYS6"/>
<dbReference type="OrthoDB" id="8236332at2"/>
<comment type="caution">
    <text evidence="2">The sequence shown here is derived from an EMBL/GenBank/DDBJ whole genome shotgun (WGS) entry which is preliminary data.</text>
</comment>
<keyword evidence="1" id="KW-0472">Membrane</keyword>
<gene>
    <name evidence="2" type="ORF">FXB38_05040</name>
</gene>